<dbReference type="PROSITE" id="PS51704">
    <property type="entry name" value="GP_PDE"/>
    <property type="match status" value="1"/>
</dbReference>
<reference evidence="3" key="1">
    <citation type="journal article" date="2019" name="Int. J. Syst. Evol. Microbiol.">
        <title>The Global Catalogue of Microorganisms (GCM) 10K type strain sequencing project: providing services to taxonomists for standard genome sequencing and annotation.</title>
        <authorList>
            <consortium name="The Broad Institute Genomics Platform"/>
            <consortium name="The Broad Institute Genome Sequencing Center for Infectious Disease"/>
            <person name="Wu L."/>
            <person name="Ma J."/>
        </authorList>
    </citation>
    <scope>NUCLEOTIDE SEQUENCE [LARGE SCALE GENOMIC DNA]</scope>
    <source>
        <strain evidence="3">CGMCC 1.12990</strain>
    </source>
</reference>
<gene>
    <name evidence="2" type="ORF">GCM10011378_28240</name>
</gene>
<comment type="caution">
    <text evidence="2">The sequence shown here is derived from an EMBL/GenBank/DDBJ whole genome shotgun (WGS) entry which is preliminary data.</text>
</comment>
<feature type="domain" description="GP-PDE" evidence="1">
    <location>
        <begin position="1"/>
        <end position="231"/>
    </location>
</feature>
<dbReference type="EMBL" id="BMGS01000007">
    <property type="protein sequence ID" value="GGG50446.1"/>
    <property type="molecule type" value="Genomic_DNA"/>
</dbReference>
<organism evidence="2 3">
    <name type="scientific">Hymenobacter glacieicola</name>
    <dbReference type="NCBI Taxonomy" id="1562124"/>
    <lineage>
        <taxon>Bacteria</taxon>
        <taxon>Pseudomonadati</taxon>
        <taxon>Bacteroidota</taxon>
        <taxon>Cytophagia</taxon>
        <taxon>Cytophagales</taxon>
        <taxon>Hymenobacteraceae</taxon>
        <taxon>Hymenobacter</taxon>
    </lineage>
</organism>
<accession>A0ABQ1X0Q7</accession>
<dbReference type="PANTHER" id="PTHR46211:SF1">
    <property type="entry name" value="GLYCEROPHOSPHODIESTER PHOSPHODIESTERASE, CYTOPLASMIC"/>
    <property type="match status" value="1"/>
</dbReference>
<proteinExistence type="predicted"/>
<dbReference type="Pfam" id="PF03009">
    <property type="entry name" value="GDPD"/>
    <property type="match status" value="1"/>
</dbReference>
<dbReference type="SUPFAM" id="SSF51695">
    <property type="entry name" value="PLC-like phosphodiesterases"/>
    <property type="match status" value="1"/>
</dbReference>
<evidence type="ECO:0000313" key="2">
    <source>
        <dbReference type="EMBL" id="GGG50446.1"/>
    </source>
</evidence>
<keyword evidence="3" id="KW-1185">Reference proteome</keyword>
<dbReference type="Gene3D" id="3.20.20.190">
    <property type="entry name" value="Phosphatidylinositol (PI) phosphodiesterase"/>
    <property type="match status" value="1"/>
</dbReference>
<name>A0ABQ1X0Q7_9BACT</name>
<evidence type="ECO:0000313" key="3">
    <source>
        <dbReference type="Proteomes" id="UP000601361"/>
    </source>
</evidence>
<protein>
    <recommendedName>
        <fullName evidence="1">GP-PDE domain-containing protein</fullName>
    </recommendedName>
</protein>
<evidence type="ECO:0000259" key="1">
    <source>
        <dbReference type="PROSITE" id="PS51704"/>
    </source>
</evidence>
<dbReference type="PANTHER" id="PTHR46211">
    <property type="entry name" value="GLYCEROPHOSPHORYL DIESTER PHOSPHODIESTERASE"/>
    <property type="match status" value="1"/>
</dbReference>
<sequence>MEVDVRLSQDSIPVLYHDHTLTTMTNGTGCVSRTPAAQLTLLRYQGGWLYDWRQHERLITLETLLAALQKDQHKLGGSQESTGTTAFPYLHLDLHEQDACSTGDTARSRALARRLAFLLTRYHVPLPRVLVLTNRPATLAYLRQLLPSLPLGFEFTEAFEAGFTTLGQLSFVQAAVVHKDDISLARAARLHSLGREVVVFGGRSARAVSRVVGAGPDSYEVDNVRQLRATLRRQSRVGALNKVTEQ</sequence>
<dbReference type="InterPro" id="IPR030395">
    <property type="entry name" value="GP_PDE_dom"/>
</dbReference>
<dbReference type="Proteomes" id="UP000601361">
    <property type="component" value="Unassembled WGS sequence"/>
</dbReference>
<dbReference type="InterPro" id="IPR017946">
    <property type="entry name" value="PLC-like_Pdiesterase_TIM-brl"/>
</dbReference>